<dbReference type="PANTHER" id="PTHR42834">
    <property type="entry name" value="ENDONUCLEASE/EXONUCLEASE/PHOSPHATASE FAMILY PROTEIN (AFU_ORTHOLOGUE AFUA_3G09210)"/>
    <property type="match status" value="1"/>
</dbReference>
<dbReference type="SUPFAM" id="SSF56219">
    <property type="entry name" value="DNase I-like"/>
    <property type="match status" value="1"/>
</dbReference>
<organism evidence="2 3">
    <name type="scientific">Zalerion maritima</name>
    <dbReference type="NCBI Taxonomy" id="339359"/>
    <lineage>
        <taxon>Eukaryota</taxon>
        <taxon>Fungi</taxon>
        <taxon>Dikarya</taxon>
        <taxon>Ascomycota</taxon>
        <taxon>Pezizomycotina</taxon>
        <taxon>Sordariomycetes</taxon>
        <taxon>Lulworthiomycetidae</taxon>
        <taxon>Lulworthiales</taxon>
        <taxon>Lulworthiaceae</taxon>
        <taxon>Zalerion</taxon>
    </lineage>
</organism>
<sequence>MQTFAYLLSLLPLAARAVTIAEINGDAFISPYKSQSVTDVTGLVLAKGPYGIWIRSTDPDDSHLTSEAIYVYSSSVGSSLSVGDIISLDGYVSEYRSSDAYLYLTEIGSPSNVQVVSSDNAVEALVIGEDTASPPNVEYSYLDGGDVFAVPNNESLISVANPTLDPSTYGLDFWESLCGELVTIKDARAISRPNSYGDTWVFGGGWKTTSGNDHGGLTMSGSDGNPEGILIGSPLDDSNNPDDTKMGDLLEDITGVITYAYGFYRILPLTGLSISSAKTADYGATSLTSSRSCSGITVADYNVENLMPDSDHLPLVADHIVNYMLTPDLVNVQEIQDNSGSTDDGAVSANETLGALVDAIASISDVTYEFASVDTENDTDGGQPGGNIRVAFLYNPDVLQLAGGLRQGGATDANEVLAGPTLKYNPGRIDPQNAAWDDSRKPIVAEWEPVGDSASKFFTVNVHWASKGGSSSLHGDARPPVNGGVEQRIEMANVTGTFVSEILAVDPNAAIIASGDFNEFAFVEPMTMLEEMTGMRDVDAVLRTPVTERYTYLYDMNTQALDHMLVSPSLQKRRKVRGYEHLHLNSWASDADVVSDHDPSIAVVNVCASFTLHCRRGAVKTEDGMTLARFALLSGNIVWITVLRVAGGAKEWEDEKGVLKKKTRKE</sequence>
<keyword evidence="1" id="KW-0732">Signal</keyword>
<keyword evidence="2" id="KW-0378">Hydrolase</keyword>
<gene>
    <name evidence="2" type="ORF">MKZ38_009265</name>
</gene>
<reference evidence="2" key="1">
    <citation type="submission" date="2022-07" db="EMBL/GenBank/DDBJ databases">
        <title>Draft genome sequence of Zalerion maritima ATCC 34329, a (micro)plastics degrading marine fungus.</title>
        <authorList>
            <person name="Paco A."/>
            <person name="Goncalves M.F.M."/>
            <person name="Rocha-Santos T.A.P."/>
            <person name="Alves A."/>
        </authorList>
    </citation>
    <scope>NUCLEOTIDE SEQUENCE</scope>
    <source>
        <strain evidence="2">ATCC 34329</strain>
    </source>
</reference>
<name>A0AAD5RGM6_9PEZI</name>
<protein>
    <submittedName>
        <fullName evidence="2">Endonuclease/Exonuclease/phosphatase</fullName>
    </submittedName>
</protein>
<dbReference type="EMBL" id="JAKWBI020000700">
    <property type="protein sequence ID" value="KAJ2892887.1"/>
    <property type="molecule type" value="Genomic_DNA"/>
</dbReference>
<dbReference type="Gene3D" id="3.60.10.10">
    <property type="entry name" value="Endonuclease/exonuclease/phosphatase"/>
    <property type="match status" value="1"/>
</dbReference>
<comment type="caution">
    <text evidence="2">The sequence shown here is derived from an EMBL/GenBank/DDBJ whole genome shotgun (WGS) entry which is preliminary data.</text>
</comment>
<accession>A0AAD5RGM6</accession>
<feature type="signal peptide" evidence="1">
    <location>
        <begin position="1"/>
        <end position="17"/>
    </location>
</feature>
<keyword evidence="3" id="KW-1185">Reference proteome</keyword>
<keyword evidence="2" id="KW-0540">Nuclease</keyword>
<feature type="chain" id="PRO_5041976707" evidence="1">
    <location>
        <begin position="18"/>
        <end position="666"/>
    </location>
</feature>
<evidence type="ECO:0000313" key="3">
    <source>
        <dbReference type="Proteomes" id="UP001201980"/>
    </source>
</evidence>
<dbReference type="GO" id="GO:0004519">
    <property type="term" value="F:endonuclease activity"/>
    <property type="evidence" value="ECO:0007669"/>
    <property type="project" value="UniProtKB-KW"/>
</dbReference>
<keyword evidence="2" id="KW-0255">Endonuclease</keyword>
<evidence type="ECO:0000256" key="1">
    <source>
        <dbReference type="SAM" id="SignalP"/>
    </source>
</evidence>
<dbReference type="Proteomes" id="UP001201980">
    <property type="component" value="Unassembled WGS sequence"/>
</dbReference>
<proteinExistence type="predicted"/>
<dbReference type="InterPro" id="IPR036691">
    <property type="entry name" value="Endo/exonu/phosph_ase_sf"/>
</dbReference>
<evidence type="ECO:0000313" key="2">
    <source>
        <dbReference type="EMBL" id="KAJ2892887.1"/>
    </source>
</evidence>
<dbReference type="AlphaFoldDB" id="A0AAD5RGM6"/>
<dbReference type="PANTHER" id="PTHR42834:SF1">
    <property type="entry name" value="ENDONUCLEASE_EXONUCLEASE_PHOSPHATASE FAMILY PROTEIN (AFU_ORTHOLOGUE AFUA_3G09210)"/>
    <property type="match status" value="1"/>
</dbReference>